<evidence type="ECO:0000256" key="2">
    <source>
        <dbReference type="ARBA" id="ARBA00023239"/>
    </source>
</evidence>
<dbReference type="PANTHER" id="PTHR11941">
    <property type="entry name" value="ENOYL-COA HYDRATASE-RELATED"/>
    <property type="match status" value="1"/>
</dbReference>
<dbReference type="Pfam" id="PF00378">
    <property type="entry name" value="ECH_1"/>
    <property type="match status" value="1"/>
</dbReference>
<keyword evidence="2" id="KW-0456">Lyase</keyword>
<dbReference type="Gene3D" id="3.90.226.10">
    <property type="entry name" value="2-enoyl-CoA Hydratase, Chain A, domain 1"/>
    <property type="match status" value="1"/>
</dbReference>
<sequence>MASRCRFEVEDSIATIVIDNPPVNALHPELSDEIAEILAGFARDGGIRVVVLTGTGRHFVSGADLHYVRTIGRHEAEAYALRIQAMQDCIRTLHQPVIAAINGTVLGGGLELAMACDLRIAEEQARFGQPEVTLGLIPGAGGTQNLPRLIPPGRAKRMLFTGERIAADEALRLGLVDEVVGTGEAREAATALARRIAANAPLAVAAVKRAVDLGTQPNLVEGHRIEATLFGPLVETADLAEGIEAFFAKRPPQFMGK</sequence>
<comment type="caution">
    <text evidence="6">The sequence shown here is derived from an EMBL/GenBank/DDBJ whole genome shotgun (WGS) entry which is preliminary data.</text>
</comment>
<evidence type="ECO:0000256" key="4">
    <source>
        <dbReference type="ARBA" id="ARBA00023717"/>
    </source>
</evidence>
<dbReference type="InterPro" id="IPR018376">
    <property type="entry name" value="Enoyl-CoA_hyd/isom_CS"/>
</dbReference>
<organism evidence="6 7">
    <name type="scientific">Pseudonocardia ailaonensis</name>
    <dbReference type="NCBI Taxonomy" id="367279"/>
    <lineage>
        <taxon>Bacteria</taxon>
        <taxon>Bacillati</taxon>
        <taxon>Actinomycetota</taxon>
        <taxon>Actinomycetes</taxon>
        <taxon>Pseudonocardiales</taxon>
        <taxon>Pseudonocardiaceae</taxon>
        <taxon>Pseudonocardia</taxon>
    </lineage>
</organism>
<dbReference type="Proteomes" id="UP001500449">
    <property type="component" value="Unassembled WGS sequence"/>
</dbReference>
<gene>
    <name evidence="6" type="ORF">GCM10009836_34430</name>
</gene>
<evidence type="ECO:0000256" key="5">
    <source>
        <dbReference type="RuleBase" id="RU003707"/>
    </source>
</evidence>
<dbReference type="InterPro" id="IPR001753">
    <property type="entry name" value="Enoyl-CoA_hydra/iso"/>
</dbReference>
<dbReference type="InterPro" id="IPR029045">
    <property type="entry name" value="ClpP/crotonase-like_dom_sf"/>
</dbReference>
<protein>
    <recommendedName>
        <fullName evidence="8">Enoyl-CoA hydratase</fullName>
    </recommendedName>
</protein>
<reference evidence="6 7" key="1">
    <citation type="journal article" date="2019" name="Int. J. Syst. Evol. Microbiol.">
        <title>The Global Catalogue of Microorganisms (GCM) 10K type strain sequencing project: providing services to taxonomists for standard genome sequencing and annotation.</title>
        <authorList>
            <consortium name="The Broad Institute Genomics Platform"/>
            <consortium name="The Broad Institute Genome Sequencing Center for Infectious Disease"/>
            <person name="Wu L."/>
            <person name="Ma J."/>
        </authorList>
    </citation>
    <scope>NUCLEOTIDE SEQUENCE [LARGE SCALE GENOMIC DNA]</scope>
    <source>
        <strain evidence="6 7">JCM 16009</strain>
    </source>
</reference>
<comment type="catalytic activity">
    <reaction evidence="4">
        <text>a 4-saturated-(3S)-3-hydroxyacyl-CoA = a (3E)-enoyl-CoA + H2O</text>
        <dbReference type="Rhea" id="RHEA:20724"/>
        <dbReference type="ChEBI" id="CHEBI:15377"/>
        <dbReference type="ChEBI" id="CHEBI:58521"/>
        <dbReference type="ChEBI" id="CHEBI:137480"/>
        <dbReference type="EC" id="4.2.1.17"/>
    </reaction>
</comment>
<evidence type="ECO:0000256" key="3">
    <source>
        <dbReference type="ARBA" id="ARBA00023709"/>
    </source>
</evidence>
<dbReference type="RefSeq" id="WP_344417772.1">
    <property type="nucleotide sequence ID" value="NZ_BAAAQK010000009.1"/>
</dbReference>
<dbReference type="CDD" id="cd06558">
    <property type="entry name" value="crotonase-like"/>
    <property type="match status" value="1"/>
</dbReference>
<dbReference type="PANTHER" id="PTHR11941:SF54">
    <property type="entry name" value="ENOYL-COA HYDRATASE, MITOCHONDRIAL"/>
    <property type="match status" value="1"/>
</dbReference>
<comment type="catalytic activity">
    <reaction evidence="3">
        <text>a (3S)-3-hydroxyacyl-CoA = a (2E)-enoyl-CoA + H2O</text>
        <dbReference type="Rhea" id="RHEA:16105"/>
        <dbReference type="ChEBI" id="CHEBI:15377"/>
        <dbReference type="ChEBI" id="CHEBI:57318"/>
        <dbReference type="ChEBI" id="CHEBI:58856"/>
        <dbReference type="EC" id="4.2.1.17"/>
    </reaction>
</comment>
<dbReference type="InterPro" id="IPR014748">
    <property type="entry name" value="Enoyl-CoA_hydra_C"/>
</dbReference>
<comment type="similarity">
    <text evidence="1 5">Belongs to the enoyl-CoA hydratase/isomerase family.</text>
</comment>
<dbReference type="PROSITE" id="PS00166">
    <property type="entry name" value="ENOYL_COA_HYDRATASE"/>
    <property type="match status" value="1"/>
</dbReference>
<dbReference type="Gene3D" id="1.10.12.10">
    <property type="entry name" value="Lyase 2-enoyl-coa Hydratase, Chain A, domain 2"/>
    <property type="match status" value="1"/>
</dbReference>
<dbReference type="EMBL" id="BAAAQK010000009">
    <property type="protein sequence ID" value="GAA1851559.1"/>
    <property type="molecule type" value="Genomic_DNA"/>
</dbReference>
<name>A0ABN2N4Y4_9PSEU</name>
<evidence type="ECO:0000313" key="6">
    <source>
        <dbReference type="EMBL" id="GAA1851559.1"/>
    </source>
</evidence>
<keyword evidence="7" id="KW-1185">Reference proteome</keyword>
<proteinExistence type="inferred from homology"/>
<accession>A0ABN2N4Y4</accession>
<evidence type="ECO:0008006" key="8">
    <source>
        <dbReference type="Google" id="ProtNLM"/>
    </source>
</evidence>
<evidence type="ECO:0000256" key="1">
    <source>
        <dbReference type="ARBA" id="ARBA00005254"/>
    </source>
</evidence>
<evidence type="ECO:0000313" key="7">
    <source>
        <dbReference type="Proteomes" id="UP001500449"/>
    </source>
</evidence>
<dbReference type="SUPFAM" id="SSF52096">
    <property type="entry name" value="ClpP/crotonase"/>
    <property type="match status" value="1"/>
</dbReference>